<evidence type="ECO:0000256" key="5">
    <source>
        <dbReference type="ARBA" id="ARBA00022908"/>
    </source>
</evidence>
<dbReference type="Proteomes" id="UP001332931">
    <property type="component" value="Unassembled WGS sequence"/>
</dbReference>
<keyword evidence="7 9" id="KW-0233">DNA recombination</keyword>
<reference evidence="13 14" key="1">
    <citation type="submission" date="2024-01" db="EMBL/GenBank/DDBJ databases">
        <title>Description of Olsenella sp. nov., isolated from pig feces.</title>
        <authorList>
            <person name="Chang Y.-H."/>
        </authorList>
    </citation>
    <scope>NUCLEOTIDE SEQUENCE [LARGE SCALE GENOMIC DNA]</scope>
    <source>
        <strain evidence="13 14">YH-ols2223</strain>
    </source>
</reference>
<keyword evidence="5 9" id="KW-0229">DNA integration</keyword>
<evidence type="ECO:0000259" key="11">
    <source>
        <dbReference type="PROSITE" id="PS51898"/>
    </source>
</evidence>
<proteinExistence type="inferred from homology"/>
<evidence type="ECO:0000256" key="7">
    <source>
        <dbReference type="ARBA" id="ARBA00023172"/>
    </source>
</evidence>
<sequence>MSDGTPSEGGPAVLEEGGSGSDRTRSDGFERDIERFVSQLTQVRGLSGNTAKAYASDLAQYALWARREGVRPLEVTHKQLRRYLAELVSAGYGAKTVNRHLSSIKGLYRWLVAEGVCETDAADAISGRRLARGLPKTLSDAEVGRILDTCDEGSDLGLRDRAFLELLYASGARISEVSALDVGDVDFAQEQVTLFGKGSKERIVPLYPVALERLSAYLEGPRGRLVARRRDGTGQAGDERALFVSTRGRRMSADALRRCFEGHARQAGLAGVTPHAMRHTFATELLDGGADLRSVQELLGHESLATTQVYTHLSVARLKDAARRAHPRG</sequence>
<keyword evidence="6 9" id="KW-0238">DNA-binding</keyword>
<comment type="function">
    <text evidence="9">Site-specific tyrosine recombinase, which acts by catalyzing the cutting and rejoining of the recombining DNA molecules. The XerC-XerD complex is essential to convert dimers of the bacterial chromosome into monomers to permit their segregation at cell division. It also contributes to the segregational stability of plasmids.</text>
</comment>
<evidence type="ECO:0000256" key="3">
    <source>
        <dbReference type="ARBA" id="ARBA00022618"/>
    </source>
</evidence>
<feature type="domain" description="Core-binding (CB)" evidence="12">
    <location>
        <begin position="27"/>
        <end position="112"/>
    </location>
</feature>
<dbReference type="InterPro" id="IPR044068">
    <property type="entry name" value="CB"/>
</dbReference>
<comment type="subunit">
    <text evidence="9">Forms a cyclic heterotetrameric complex composed of two molecules of XerC and two molecules of XerD.</text>
</comment>
<comment type="subcellular location">
    <subcellularLocation>
        <location evidence="1 9">Cytoplasm</location>
    </subcellularLocation>
</comment>
<dbReference type="InterPro" id="IPR023009">
    <property type="entry name" value="Tyrosine_recombinase_XerC/XerD"/>
</dbReference>
<feature type="active site" evidence="9">
    <location>
        <position position="275"/>
    </location>
</feature>
<keyword evidence="8 9" id="KW-0131">Cell cycle</keyword>
<feature type="region of interest" description="Disordered" evidence="10">
    <location>
        <begin position="1"/>
        <end position="27"/>
    </location>
</feature>
<dbReference type="InterPro" id="IPR011010">
    <property type="entry name" value="DNA_brk_join_enz"/>
</dbReference>
<comment type="similarity">
    <text evidence="9">Belongs to the 'phage' integrase family. XerC subfamily.</text>
</comment>
<dbReference type="Gene3D" id="1.10.150.130">
    <property type="match status" value="1"/>
</dbReference>
<evidence type="ECO:0000256" key="8">
    <source>
        <dbReference type="ARBA" id="ARBA00023306"/>
    </source>
</evidence>
<dbReference type="InterPro" id="IPR010998">
    <property type="entry name" value="Integrase_recombinase_N"/>
</dbReference>
<keyword evidence="4 9" id="KW-0159">Chromosome partition</keyword>
<dbReference type="NCBIfam" id="NF001399">
    <property type="entry name" value="PRK00283.1"/>
    <property type="match status" value="1"/>
</dbReference>
<dbReference type="CDD" id="cd00798">
    <property type="entry name" value="INT_XerDC_C"/>
    <property type="match status" value="1"/>
</dbReference>
<evidence type="ECO:0000256" key="10">
    <source>
        <dbReference type="SAM" id="MobiDB-lite"/>
    </source>
</evidence>
<evidence type="ECO:0000256" key="9">
    <source>
        <dbReference type="HAMAP-Rule" id="MF_01808"/>
    </source>
</evidence>
<comment type="caution">
    <text evidence="13">The sequence shown here is derived from an EMBL/GenBank/DDBJ whole genome shotgun (WGS) entry which is preliminary data.</text>
</comment>
<feature type="active site" evidence="9">
    <location>
        <position position="278"/>
    </location>
</feature>
<feature type="active site" evidence="9">
    <location>
        <position position="197"/>
    </location>
</feature>
<dbReference type="Pfam" id="PF02899">
    <property type="entry name" value="Phage_int_SAM_1"/>
    <property type="match status" value="1"/>
</dbReference>
<dbReference type="SUPFAM" id="SSF56349">
    <property type="entry name" value="DNA breaking-rejoining enzymes"/>
    <property type="match status" value="1"/>
</dbReference>
<organism evidence="13 14">
    <name type="scientific">Olsenella absiana</name>
    <dbReference type="NCBI Taxonomy" id="3115222"/>
    <lineage>
        <taxon>Bacteria</taxon>
        <taxon>Bacillati</taxon>
        <taxon>Actinomycetota</taxon>
        <taxon>Coriobacteriia</taxon>
        <taxon>Coriobacteriales</taxon>
        <taxon>Atopobiaceae</taxon>
        <taxon>Olsenella</taxon>
    </lineage>
</organism>
<dbReference type="HAMAP" id="MF_01808">
    <property type="entry name" value="Recomb_XerC_XerD"/>
    <property type="match status" value="1"/>
</dbReference>
<feature type="active site" evidence="9">
    <location>
        <position position="301"/>
    </location>
</feature>
<dbReference type="InterPro" id="IPR013762">
    <property type="entry name" value="Integrase-like_cat_sf"/>
</dbReference>
<evidence type="ECO:0000313" key="14">
    <source>
        <dbReference type="Proteomes" id="UP001332931"/>
    </source>
</evidence>
<keyword evidence="3 9" id="KW-0132">Cell division</keyword>
<dbReference type="InterPro" id="IPR050090">
    <property type="entry name" value="Tyrosine_recombinase_XerCD"/>
</dbReference>
<evidence type="ECO:0000256" key="2">
    <source>
        <dbReference type="ARBA" id="ARBA00022490"/>
    </source>
</evidence>
<feature type="domain" description="Tyr recombinase" evidence="11">
    <location>
        <begin position="133"/>
        <end position="323"/>
    </location>
</feature>
<dbReference type="EMBL" id="JAZGJQ010000003">
    <property type="protein sequence ID" value="MEE6147269.1"/>
    <property type="molecule type" value="Genomic_DNA"/>
</dbReference>
<evidence type="ECO:0000313" key="13">
    <source>
        <dbReference type="EMBL" id="MEE6147269.1"/>
    </source>
</evidence>
<dbReference type="RefSeq" id="WP_330958031.1">
    <property type="nucleotide sequence ID" value="NZ_JAZGJQ010000003.1"/>
</dbReference>
<evidence type="ECO:0000256" key="4">
    <source>
        <dbReference type="ARBA" id="ARBA00022829"/>
    </source>
</evidence>
<feature type="active site" description="O-(3'-phospho-DNA)-tyrosine intermediate" evidence="9">
    <location>
        <position position="310"/>
    </location>
</feature>
<evidence type="ECO:0000259" key="12">
    <source>
        <dbReference type="PROSITE" id="PS51900"/>
    </source>
</evidence>
<keyword evidence="14" id="KW-1185">Reference proteome</keyword>
<gene>
    <name evidence="9" type="primary">xerC</name>
    <name evidence="13" type="ORF">VXJ25_04580</name>
</gene>
<dbReference type="PROSITE" id="PS51898">
    <property type="entry name" value="TYR_RECOMBINASE"/>
    <property type="match status" value="1"/>
</dbReference>
<dbReference type="Gene3D" id="1.10.443.10">
    <property type="entry name" value="Intergrase catalytic core"/>
    <property type="match status" value="1"/>
</dbReference>
<feature type="active site" evidence="9">
    <location>
        <position position="173"/>
    </location>
</feature>
<accession>A0ABU7RA16</accession>
<dbReference type="InterPro" id="IPR002104">
    <property type="entry name" value="Integrase_catalytic"/>
</dbReference>
<name>A0ABU7RA16_9ACTN</name>
<dbReference type="PANTHER" id="PTHR30349">
    <property type="entry name" value="PHAGE INTEGRASE-RELATED"/>
    <property type="match status" value="1"/>
</dbReference>
<evidence type="ECO:0000256" key="1">
    <source>
        <dbReference type="ARBA" id="ARBA00004496"/>
    </source>
</evidence>
<dbReference type="PROSITE" id="PS51900">
    <property type="entry name" value="CB"/>
    <property type="match status" value="1"/>
</dbReference>
<evidence type="ECO:0000256" key="6">
    <source>
        <dbReference type="ARBA" id="ARBA00023125"/>
    </source>
</evidence>
<dbReference type="InterPro" id="IPR004107">
    <property type="entry name" value="Integrase_SAM-like_N"/>
</dbReference>
<dbReference type="Pfam" id="PF00589">
    <property type="entry name" value="Phage_integrase"/>
    <property type="match status" value="1"/>
</dbReference>
<dbReference type="PANTHER" id="PTHR30349:SF81">
    <property type="entry name" value="TYROSINE RECOMBINASE XERC"/>
    <property type="match status" value="1"/>
</dbReference>
<keyword evidence="2 9" id="KW-0963">Cytoplasm</keyword>
<protein>
    <recommendedName>
        <fullName evidence="9">Tyrosine recombinase XerC</fullName>
    </recommendedName>
</protein>